<dbReference type="GO" id="GO:0006508">
    <property type="term" value="P:proteolysis"/>
    <property type="evidence" value="ECO:0007669"/>
    <property type="project" value="UniProtKB-KW"/>
</dbReference>
<sequence length="602" mass="67446">MTYSQNWNIDRVFPGLDSKELESAFQAAEGENPSLAAELAALSETSSNQAILAAADSLQTAEGKLHTIGFYLNAWSSVNYGKSEIGPKFDRLSKIEIDYTVQEQKWGKFLAALSDARFKELLADDKAKPIVFILNESREKAAKLLDDQTEKLINEFQVDALHAWSAHYDTISAGLKTSYTDADGKIQEVSAGQALNLLDGIKDKDARADLMKNYEKMWGKAENLSADTLNHLAGARLTDYKAHGISDFLEKPLELNRLSKASLTAMWDTVAKNEGMLVKFFARKAKLLGLDSDQISWQDQTAPVQVPGYQPRTLTYDQAANFIIDNFSKYSPKMGAFAKHAFENQWIESEDRPGKQPGGWDESIPALKEDRIFLTFTGSVNDAATIAHELGHAFHSHNLYDLPQWRQNYAMNVAETASTFAETIINTANVEAAQSDAEKITLLDAKMSNATAMFMNIRARFIFESNFYKERQKGVLTPAQLNQLMVAAQKEAFAGALSDQGVHPHFWTSKLHFYIDDVPFYNFPYTFGYLFSLGIFAWAQKQQDFETAYIALLRDTANMSSEELAKKHLGVDLTQPDFWQAGADLIKKDVDEFLDLTENLNI</sequence>
<keyword evidence="3 6" id="KW-0378">Hydrolase</keyword>
<dbReference type="STRING" id="336988.NT96_08630"/>
<comment type="similarity">
    <text evidence="6">Belongs to the peptidase M3 family.</text>
</comment>
<dbReference type="eggNOG" id="COG1164">
    <property type="taxonomic scope" value="Bacteria"/>
</dbReference>
<gene>
    <name evidence="9" type="ORF">OKIT_0742</name>
</gene>
<evidence type="ECO:0000313" key="10">
    <source>
        <dbReference type="Proteomes" id="UP000004959"/>
    </source>
</evidence>
<dbReference type="InterPro" id="IPR013647">
    <property type="entry name" value="OligopepF_N_dom"/>
</dbReference>
<dbReference type="NCBIfam" id="TIGR02290">
    <property type="entry name" value="M3_fam_3"/>
    <property type="match status" value="1"/>
</dbReference>
<dbReference type="MEROPS" id="M03.A08"/>
<accession>G9WHW6</accession>
<name>G9WHW6_9LACO</name>
<dbReference type="SUPFAM" id="SSF55486">
    <property type="entry name" value="Metalloproteases ('zincins'), catalytic domain"/>
    <property type="match status" value="1"/>
</dbReference>
<evidence type="ECO:0000256" key="4">
    <source>
        <dbReference type="ARBA" id="ARBA00022833"/>
    </source>
</evidence>
<evidence type="ECO:0000256" key="2">
    <source>
        <dbReference type="ARBA" id="ARBA00022723"/>
    </source>
</evidence>
<evidence type="ECO:0000256" key="5">
    <source>
        <dbReference type="ARBA" id="ARBA00023049"/>
    </source>
</evidence>
<keyword evidence="5 6" id="KW-0482">Metalloprotease</keyword>
<dbReference type="InterPro" id="IPR042088">
    <property type="entry name" value="OligoPept_F_C"/>
</dbReference>
<dbReference type="InterPro" id="IPR034006">
    <property type="entry name" value="M3B_PepF_2"/>
</dbReference>
<dbReference type="AlphaFoldDB" id="G9WHW6"/>
<evidence type="ECO:0000256" key="1">
    <source>
        <dbReference type="ARBA" id="ARBA00022670"/>
    </source>
</evidence>
<evidence type="ECO:0000259" key="8">
    <source>
        <dbReference type="Pfam" id="PF08439"/>
    </source>
</evidence>
<comment type="caution">
    <text evidence="9">The sequence shown here is derived from an EMBL/GenBank/DDBJ whole genome shotgun (WGS) entry which is preliminary data.</text>
</comment>
<feature type="domain" description="Oligopeptidase F N-terminal" evidence="8">
    <location>
        <begin position="110"/>
        <end position="176"/>
    </location>
</feature>
<dbReference type="GO" id="GO:0046872">
    <property type="term" value="F:metal ion binding"/>
    <property type="evidence" value="ECO:0007669"/>
    <property type="project" value="UniProtKB-UniRule"/>
</dbReference>
<organism evidence="9 10">
    <name type="scientific">Oenococcus kitaharae DSM 17330</name>
    <dbReference type="NCBI Taxonomy" id="1045004"/>
    <lineage>
        <taxon>Bacteria</taxon>
        <taxon>Bacillati</taxon>
        <taxon>Bacillota</taxon>
        <taxon>Bacilli</taxon>
        <taxon>Lactobacillales</taxon>
        <taxon>Lactobacillaceae</taxon>
        <taxon>Oenococcus</taxon>
    </lineage>
</organism>
<dbReference type="RefSeq" id="WP_007745414.1">
    <property type="nucleotide sequence ID" value="NZ_CM001398.1"/>
</dbReference>
<feature type="domain" description="Peptidase M3A/M3B catalytic" evidence="7">
    <location>
        <begin position="218"/>
        <end position="581"/>
    </location>
</feature>
<dbReference type="Gene3D" id="1.20.140.70">
    <property type="entry name" value="Oligopeptidase f, N-terminal domain"/>
    <property type="match status" value="1"/>
</dbReference>
<dbReference type="InterPro" id="IPR001567">
    <property type="entry name" value="Pept_M3A_M3B_dom"/>
</dbReference>
<dbReference type="GO" id="GO:0004222">
    <property type="term" value="F:metalloendopeptidase activity"/>
    <property type="evidence" value="ECO:0007669"/>
    <property type="project" value="InterPro"/>
</dbReference>
<dbReference type="Pfam" id="PF01432">
    <property type="entry name" value="Peptidase_M3"/>
    <property type="match status" value="1"/>
</dbReference>
<comment type="cofactor">
    <cofactor evidence="6">
        <name>Zn(2+)</name>
        <dbReference type="ChEBI" id="CHEBI:29105"/>
    </cofactor>
    <text evidence="6">Binds 1 zinc ion.</text>
</comment>
<protein>
    <submittedName>
        <fullName evidence="9">Oligoendopeptidase F</fullName>
    </submittedName>
</protein>
<evidence type="ECO:0000256" key="6">
    <source>
        <dbReference type="RuleBase" id="RU003435"/>
    </source>
</evidence>
<dbReference type="Proteomes" id="UP000004959">
    <property type="component" value="Chromosome"/>
</dbReference>
<dbReference type="EMBL" id="AFVZ01000001">
    <property type="protein sequence ID" value="EHN58851.1"/>
    <property type="molecule type" value="Genomic_DNA"/>
</dbReference>
<evidence type="ECO:0000313" key="9">
    <source>
        <dbReference type="EMBL" id="EHN58851.1"/>
    </source>
</evidence>
<dbReference type="PANTHER" id="PTHR34217:SF1">
    <property type="entry name" value="CARBOXYPEPTIDASE 1"/>
    <property type="match status" value="1"/>
</dbReference>
<evidence type="ECO:0000256" key="3">
    <source>
        <dbReference type="ARBA" id="ARBA00022801"/>
    </source>
</evidence>
<keyword evidence="1 6" id="KW-0645">Protease</keyword>
<keyword evidence="4 6" id="KW-0862">Zinc</keyword>
<dbReference type="Pfam" id="PF08439">
    <property type="entry name" value="Peptidase_M3_N"/>
    <property type="match status" value="1"/>
</dbReference>
<dbReference type="HOGENOM" id="CLU_021290_3_1_9"/>
<keyword evidence="2 6" id="KW-0479">Metal-binding</keyword>
<dbReference type="Gene3D" id="1.10.1370.20">
    <property type="entry name" value="Oligoendopeptidase f, C-terminal domain"/>
    <property type="match status" value="1"/>
</dbReference>
<dbReference type="CDD" id="cd09607">
    <property type="entry name" value="M3B_PepF"/>
    <property type="match status" value="1"/>
</dbReference>
<dbReference type="OrthoDB" id="9769691at2"/>
<dbReference type="PATRIC" id="fig|1045004.4.peg.744"/>
<dbReference type="PANTHER" id="PTHR34217">
    <property type="entry name" value="METAL-DEPENDENT CARBOXYPEPTIDASE"/>
    <property type="match status" value="1"/>
</dbReference>
<keyword evidence="10" id="KW-1185">Reference proteome</keyword>
<evidence type="ECO:0000259" key="7">
    <source>
        <dbReference type="Pfam" id="PF01432"/>
    </source>
</evidence>
<dbReference type="InterPro" id="IPR011977">
    <property type="entry name" value="Pept_M3B_clade3"/>
</dbReference>
<reference evidence="9 10" key="1">
    <citation type="journal article" date="2012" name="PLoS ONE">
        <title>Functional divergence in the genus oenococcus as predicted by genome sequencing of the newly-described species, Oenococcus kitaharae.</title>
        <authorList>
            <person name="Borneman A.R."/>
            <person name="McCarthy J.M."/>
            <person name="Chambers P.J."/>
            <person name="Bartowsky E.J."/>
        </authorList>
    </citation>
    <scope>NUCLEOTIDE SEQUENCE [LARGE SCALE GENOMIC DNA]</scope>
    <source>
        <strain evidence="10">DSM17330</strain>
    </source>
</reference>
<proteinExistence type="inferred from homology"/>
<dbReference type="InterPro" id="IPR001333">
    <property type="entry name" value="Peptidase_M32_Taq"/>
</dbReference>
<dbReference type="GO" id="GO:0004181">
    <property type="term" value="F:metallocarboxypeptidase activity"/>
    <property type="evidence" value="ECO:0007669"/>
    <property type="project" value="InterPro"/>
</dbReference>